<dbReference type="EMBL" id="QAAD01000005">
    <property type="protein sequence ID" value="PTN09293.1"/>
    <property type="molecule type" value="Genomic_DNA"/>
</dbReference>
<reference evidence="1 2" key="1">
    <citation type="submission" date="2018-04" db="EMBL/GenBank/DDBJ databases">
        <title>Genomic Encyclopedia of Archaeal and Bacterial Type Strains, Phase II (KMG-II): from individual species to whole genera.</title>
        <authorList>
            <person name="Goeker M."/>
        </authorList>
    </citation>
    <scope>NUCLEOTIDE SEQUENCE [LARGE SCALE GENOMIC DNA]</scope>
    <source>
        <strain evidence="1 2">DSM 28823</strain>
    </source>
</reference>
<dbReference type="Proteomes" id="UP000243525">
    <property type="component" value="Unassembled WGS sequence"/>
</dbReference>
<name>A0A2T5C3H5_9BACT</name>
<evidence type="ECO:0000313" key="2">
    <source>
        <dbReference type="Proteomes" id="UP000243525"/>
    </source>
</evidence>
<evidence type="ECO:0000313" key="1">
    <source>
        <dbReference type="EMBL" id="PTN09293.1"/>
    </source>
</evidence>
<dbReference type="RefSeq" id="WP_107821700.1">
    <property type="nucleotide sequence ID" value="NZ_QAAD01000005.1"/>
</dbReference>
<sequence>MMKIATKISPVAGFEYRLILNEERQVIAINYYFKGNLLKKVSLKNKMASVDFHLDDIVYSFLKDTVGRV</sequence>
<comment type="caution">
    <text evidence="1">The sequence shown here is derived from an EMBL/GenBank/DDBJ whole genome shotgun (WGS) entry which is preliminary data.</text>
</comment>
<dbReference type="AlphaFoldDB" id="A0A2T5C3H5"/>
<gene>
    <name evidence="1" type="ORF">C8N47_105134</name>
</gene>
<keyword evidence="2" id="KW-1185">Reference proteome</keyword>
<protein>
    <submittedName>
        <fullName evidence="1">Uncharacterized protein</fullName>
    </submittedName>
</protein>
<organism evidence="1 2">
    <name type="scientific">Mangrovibacterium marinum</name>
    <dbReference type="NCBI Taxonomy" id="1639118"/>
    <lineage>
        <taxon>Bacteria</taxon>
        <taxon>Pseudomonadati</taxon>
        <taxon>Bacteroidota</taxon>
        <taxon>Bacteroidia</taxon>
        <taxon>Marinilabiliales</taxon>
        <taxon>Prolixibacteraceae</taxon>
        <taxon>Mangrovibacterium</taxon>
    </lineage>
</organism>
<proteinExistence type="predicted"/>
<accession>A0A2T5C3H5</accession>
<dbReference type="OrthoDB" id="9853351at2"/>